<dbReference type="GO" id="GO:0051301">
    <property type="term" value="P:cell division"/>
    <property type="evidence" value="ECO:0007669"/>
    <property type="project" value="UniProtKB-KW"/>
</dbReference>
<dbReference type="InterPro" id="IPR038275">
    <property type="entry name" value="Nuf2_N_sf"/>
</dbReference>
<evidence type="ECO:0000256" key="8">
    <source>
        <dbReference type="ARBA" id="ARBA00023328"/>
    </source>
</evidence>
<organism evidence="11">
    <name type="scientific">Anopheles darlingi</name>
    <name type="common">Mosquito</name>
    <dbReference type="NCBI Taxonomy" id="43151"/>
    <lineage>
        <taxon>Eukaryota</taxon>
        <taxon>Metazoa</taxon>
        <taxon>Ecdysozoa</taxon>
        <taxon>Arthropoda</taxon>
        <taxon>Hexapoda</taxon>
        <taxon>Insecta</taxon>
        <taxon>Pterygota</taxon>
        <taxon>Neoptera</taxon>
        <taxon>Endopterygota</taxon>
        <taxon>Diptera</taxon>
        <taxon>Nematocera</taxon>
        <taxon>Culicoidea</taxon>
        <taxon>Culicidae</taxon>
        <taxon>Anophelinae</taxon>
        <taxon>Anopheles</taxon>
    </lineage>
</organism>
<evidence type="ECO:0000256" key="9">
    <source>
        <dbReference type="SAM" id="Coils"/>
    </source>
</evidence>
<evidence type="ECO:0000256" key="4">
    <source>
        <dbReference type="ARBA" id="ARBA00022618"/>
    </source>
</evidence>
<reference evidence="12" key="4">
    <citation type="submission" date="2015-06" db="UniProtKB">
        <authorList>
            <consortium name="EnsemblMetazoa"/>
        </authorList>
    </citation>
    <scope>IDENTIFICATION</scope>
</reference>
<dbReference type="Proteomes" id="UP000000673">
    <property type="component" value="Unassembled WGS sequence"/>
</dbReference>
<evidence type="ECO:0000256" key="2">
    <source>
        <dbReference type="ARBA" id="ARBA00005498"/>
    </source>
</evidence>
<keyword evidence="8" id="KW-0137">Centromere</keyword>
<evidence type="ECO:0000256" key="3">
    <source>
        <dbReference type="ARBA" id="ARBA00022454"/>
    </source>
</evidence>
<dbReference type="FunCoup" id="W5JFT6">
    <property type="interactions" value="13"/>
</dbReference>
<accession>W5JFT6</accession>
<keyword evidence="3" id="KW-0158">Chromosome</keyword>
<dbReference type="EnsemblMetazoa" id="ADAC006106-RA">
    <property type="protein sequence ID" value="ADAC006106-PA"/>
    <property type="gene ID" value="ADAC006106"/>
</dbReference>
<dbReference type="EMBL" id="ADMH02001521">
    <property type="protein sequence ID" value="ETN62208.1"/>
    <property type="molecule type" value="Genomic_DNA"/>
</dbReference>
<keyword evidence="13" id="KW-1185">Reference proteome</keyword>
<reference evidence="11" key="2">
    <citation type="submission" date="2010-05" db="EMBL/GenBank/DDBJ databases">
        <authorList>
            <person name="Almeida L.G."/>
            <person name="Nicolas M.F."/>
            <person name="Souza R.C."/>
            <person name="Vasconcelos A.T.R."/>
        </authorList>
    </citation>
    <scope>NUCLEOTIDE SEQUENCE</scope>
</reference>
<protein>
    <submittedName>
        <fullName evidence="11">Sarcolemmal associated protein</fullName>
    </submittedName>
</protein>
<keyword evidence="6 9" id="KW-0175">Coiled coil</keyword>
<keyword evidence="7" id="KW-0131">Cell cycle</keyword>
<comment type="subcellular location">
    <subcellularLocation>
        <location evidence="1">Chromosome</location>
        <location evidence="1">Centromere</location>
    </subcellularLocation>
</comment>
<evidence type="ECO:0000313" key="11">
    <source>
        <dbReference type="EMBL" id="ETN62208.1"/>
    </source>
</evidence>
<dbReference type="AlphaFoldDB" id="W5JFT6"/>
<keyword evidence="4" id="KW-0132">Cell division</keyword>
<reference evidence="11 13" key="1">
    <citation type="journal article" date="2010" name="BMC Genomics">
        <title>Combination of measures distinguishes pre-miRNAs from other stem-loops in the genome of the newly sequenced Anopheles darlingi.</title>
        <authorList>
            <person name="Mendes N.D."/>
            <person name="Freitas A.T."/>
            <person name="Vasconcelos A.T."/>
            <person name="Sagot M.F."/>
        </authorList>
    </citation>
    <scope>NUCLEOTIDE SEQUENCE</scope>
</reference>
<dbReference type="STRING" id="43151.W5JFT6"/>
<evidence type="ECO:0000256" key="1">
    <source>
        <dbReference type="ARBA" id="ARBA00004584"/>
    </source>
</evidence>
<feature type="coiled-coil region" evidence="9">
    <location>
        <begin position="278"/>
        <end position="305"/>
    </location>
</feature>
<evidence type="ECO:0000256" key="5">
    <source>
        <dbReference type="ARBA" id="ARBA00022776"/>
    </source>
</evidence>
<gene>
    <name evidence="11" type="ORF">AND_006106</name>
</gene>
<evidence type="ECO:0000256" key="6">
    <source>
        <dbReference type="ARBA" id="ARBA00023054"/>
    </source>
</evidence>
<proteinExistence type="inferred from homology"/>
<dbReference type="eggNOG" id="ENOG502R8D1">
    <property type="taxonomic scope" value="Eukaryota"/>
</dbReference>
<reference evidence="11" key="3">
    <citation type="journal article" date="2013" name="Nucleic Acids Res.">
        <title>The genome of Anopheles darlingi, the main neotropical malaria vector.</title>
        <authorList>
            <person name="Marinotti O."/>
            <person name="Cerqueira G.C."/>
            <person name="de Almeida L.G."/>
            <person name="Ferro M.I."/>
            <person name="Loreto E.L."/>
            <person name="Zaha A."/>
            <person name="Teixeira S.M."/>
            <person name="Wespiser A.R."/>
            <person name="Almeida E Silva A."/>
            <person name="Schlindwein A.D."/>
            <person name="Pacheco A.C."/>
            <person name="Silva A.L."/>
            <person name="Graveley B.R."/>
            <person name="Walenz B.P."/>
            <person name="Lima Bde A."/>
            <person name="Ribeiro C.A."/>
            <person name="Nunes-Silva C.G."/>
            <person name="de Carvalho C.R."/>
            <person name="Soares C.M."/>
            <person name="de Menezes C.B."/>
            <person name="Matiolli C."/>
            <person name="Caffrey D."/>
            <person name="Araujo D.A."/>
            <person name="de Oliveira D.M."/>
            <person name="Golenbock D."/>
            <person name="Grisard E.C."/>
            <person name="Fantinatti-Garboggini F."/>
            <person name="de Carvalho F.M."/>
            <person name="Barcellos F.G."/>
            <person name="Prosdocimi F."/>
            <person name="May G."/>
            <person name="Azevedo Junior G.M."/>
            <person name="Guimaraes G.M."/>
            <person name="Goldman G.H."/>
            <person name="Padilha I.Q."/>
            <person name="Batista Jda S."/>
            <person name="Ferro J.A."/>
            <person name="Ribeiro J.M."/>
            <person name="Fietto J.L."/>
            <person name="Dabbas K.M."/>
            <person name="Cerdeira L."/>
            <person name="Agnez-Lima L.F."/>
            <person name="Brocchi M."/>
            <person name="de Carvalho M.O."/>
            <person name="Teixeira Mde M."/>
            <person name="Diniz Maia Mde M."/>
            <person name="Goldman M.H."/>
            <person name="Cruz Schneider M.P."/>
            <person name="Felipe M.S."/>
            <person name="Hungria M."/>
            <person name="Nicolas M.F."/>
            <person name="Pereira M."/>
            <person name="Montes M.A."/>
            <person name="Cantao M.E."/>
            <person name="Vincentz M."/>
            <person name="Rafael M.S."/>
            <person name="Silverman N."/>
            <person name="Stoco P.H."/>
            <person name="Souza R.C."/>
            <person name="Vicentini R."/>
            <person name="Gazzinelli R.T."/>
            <person name="Neves Rde O."/>
            <person name="Silva R."/>
            <person name="Astolfi-Filho S."/>
            <person name="Maciel T.E."/>
            <person name="Urmenyi T.P."/>
            <person name="Tadei W.P."/>
            <person name="Camargo E.P."/>
            <person name="de Vasconcelos A.T."/>
        </authorList>
    </citation>
    <scope>NUCLEOTIDE SEQUENCE</scope>
</reference>
<evidence type="ECO:0000313" key="13">
    <source>
        <dbReference type="Proteomes" id="UP000000673"/>
    </source>
</evidence>
<keyword evidence="5" id="KW-0498">Mitosis</keyword>
<dbReference type="HOGENOM" id="CLU_850529_0_0_1"/>
<sequence>MNNAAFIEDWNSIIPFKIKASDLESPTEHFLFKCVLNIFKLMHYDVSSYENMFSEPIEKLTMRRVEFVTRINYIYQLCSDSKQTSFFYVDLVKPTAKKVKHLLKILLNYLFYINMVKETVLEKANHCTEKYFELNAKLNQEQILKEANKIKVSNMDRDIDKMKNRLPMISQQIEELHETQKSLRGKLALFEVKDHELGEKVIRLKMHHLHLSDKKITDDEAVALIEKNESLEQEMGILTEKEKQLQETNVIHVESINQIRPCVGQIEKLLQTEFDGSYISLRAELEELTLEYDKTQGKKANMECISEGLAKTCEKIEAYIAEKRNELTVRNKVLGKSEKKEQNKLQSLTMELQQLTEAKQLFVEMMEKGKMDLEKIVAVANETLYRIDPTNGKMSPTQ</sequence>
<dbReference type="VEuPathDB" id="VectorBase:ADAC006106"/>
<comment type="similarity">
    <text evidence="2">Belongs to the NUF2 family.</text>
</comment>
<feature type="domain" description="Kinetochore protein Nuf2 N-terminal" evidence="10">
    <location>
        <begin position="14"/>
        <end position="122"/>
    </location>
</feature>
<dbReference type="InterPro" id="IPR005549">
    <property type="entry name" value="Kinetochore_Nuf2_N"/>
</dbReference>
<dbReference type="VEuPathDB" id="VectorBase:ADAR2_007249"/>
<evidence type="ECO:0000259" key="10">
    <source>
        <dbReference type="Pfam" id="PF03800"/>
    </source>
</evidence>
<dbReference type="Gene3D" id="1.10.418.60">
    <property type="entry name" value="Ncd80 complex, Nuf2 subunit"/>
    <property type="match status" value="1"/>
</dbReference>
<dbReference type="GO" id="GO:0031262">
    <property type="term" value="C:Ndc80 complex"/>
    <property type="evidence" value="ECO:0007669"/>
    <property type="project" value="InterPro"/>
</dbReference>
<dbReference type="Pfam" id="PF03800">
    <property type="entry name" value="Nuf2"/>
    <property type="match status" value="1"/>
</dbReference>
<evidence type="ECO:0000313" key="12">
    <source>
        <dbReference type="EnsemblMetazoa" id="ADAC006106-PA"/>
    </source>
</evidence>
<feature type="coiled-coil region" evidence="9">
    <location>
        <begin position="214"/>
        <end position="248"/>
    </location>
</feature>
<evidence type="ECO:0000256" key="7">
    <source>
        <dbReference type="ARBA" id="ARBA00023306"/>
    </source>
</evidence>
<name>W5JFT6_ANODA</name>
<dbReference type="OMA" id="ANMECIS"/>